<dbReference type="EMBL" id="JAPDDP010000032">
    <property type="protein sequence ID" value="MDA0182196.1"/>
    <property type="molecule type" value="Genomic_DNA"/>
</dbReference>
<dbReference type="Proteomes" id="UP001147653">
    <property type="component" value="Unassembled WGS sequence"/>
</dbReference>
<sequence length="572" mass="62439">MRAAVIDLLSRLDELEDPAEEERVRAQLLELLAELSGPPQPDRFRFEELLEADFSGDPLITTEQHMAEREPGQPVYARIDTLDTVVAEHPFEVTVGLTTVLDPELFSTVMDLPPGDQRITVHVTADGISLEPGQVWRHELHVKDDEPLPSVTLRLKAEPQLAEEREARIQALYLHHGHTIGFGSRSLIVTRGADVQPELVPTTPEAEGVLALPRGLPAPDLTIDIRRGRFPGELMWVFDTSHDLPVPDEAPITSVGDAPREYARSLILRANAREGQSDLFAFLRGIGKEIAEAMPPEWTALLAAVADRVGRPPLVQILSEEPHIPWELAWLDERIDPEAPGFLAAQACVGRWLLSERNPPWPAPPAVDGERMAAIWGEYAAPGWQRLLAAEDEGRALQARFGAAHVPATLDDVTRCLEGAPQADVLHFAVHGHYDPGGGMDGLVLTDQRTLDPTVVRGMDLPHRPFVFLNACQVGMGREVLGDYGGMAMALVKAGASAVVAPLWSIDDQHAARVALEFYAEIQAGAQPADVLRRARAADGPEPSRASGTCFAYQFFGHPAMRLSLANGSSQL</sequence>
<keyword evidence="3" id="KW-1185">Reference proteome</keyword>
<name>A0A9X3SA43_9ACTN</name>
<accession>A0A9X3SA43</accession>
<evidence type="ECO:0000313" key="3">
    <source>
        <dbReference type="Proteomes" id="UP001147653"/>
    </source>
</evidence>
<dbReference type="Pfam" id="PF12770">
    <property type="entry name" value="CHAT"/>
    <property type="match status" value="1"/>
</dbReference>
<dbReference type="AlphaFoldDB" id="A0A9X3SA43"/>
<gene>
    <name evidence="2" type="ORF">OJ997_17960</name>
</gene>
<proteinExistence type="predicted"/>
<reference evidence="2" key="1">
    <citation type="submission" date="2022-10" db="EMBL/GenBank/DDBJ databases">
        <title>The WGS of Solirubrobacter phytolaccae KCTC 29190.</title>
        <authorList>
            <person name="Jiang Z."/>
        </authorList>
    </citation>
    <scope>NUCLEOTIDE SEQUENCE</scope>
    <source>
        <strain evidence="2">KCTC 29190</strain>
    </source>
</reference>
<dbReference type="InterPro" id="IPR024983">
    <property type="entry name" value="CHAT_dom"/>
</dbReference>
<protein>
    <submittedName>
        <fullName evidence="2">CHAT domain-containing protein</fullName>
    </submittedName>
</protein>
<feature type="domain" description="CHAT" evidence="1">
    <location>
        <begin position="383"/>
        <end position="537"/>
    </location>
</feature>
<organism evidence="2 3">
    <name type="scientific">Solirubrobacter phytolaccae</name>
    <dbReference type="NCBI Taxonomy" id="1404360"/>
    <lineage>
        <taxon>Bacteria</taxon>
        <taxon>Bacillati</taxon>
        <taxon>Actinomycetota</taxon>
        <taxon>Thermoleophilia</taxon>
        <taxon>Solirubrobacterales</taxon>
        <taxon>Solirubrobacteraceae</taxon>
        <taxon>Solirubrobacter</taxon>
    </lineage>
</organism>
<comment type="caution">
    <text evidence="2">The sequence shown here is derived from an EMBL/GenBank/DDBJ whole genome shotgun (WGS) entry which is preliminary data.</text>
</comment>
<evidence type="ECO:0000259" key="1">
    <source>
        <dbReference type="Pfam" id="PF12770"/>
    </source>
</evidence>
<evidence type="ECO:0000313" key="2">
    <source>
        <dbReference type="EMBL" id="MDA0182196.1"/>
    </source>
</evidence>
<dbReference type="RefSeq" id="WP_270026559.1">
    <property type="nucleotide sequence ID" value="NZ_JAPDDP010000032.1"/>
</dbReference>